<dbReference type="Gene3D" id="3.40.190.10">
    <property type="entry name" value="Periplasmic binding protein-like II"/>
    <property type="match status" value="1"/>
</dbReference>
<dbReference type="RefSeq" id="WP_120047552.1">
    <property type="nucleotide sequence ID" value="NZ_QZWB01000029.1"/>
</dbReference>
<organism evidence="5 6">
    <name type="scientific">Legionella taurinensis</name>
    <dbReference type="NCBI Taxonomy" id="70611"/>
    <lineage>
        <taxon>Bacteria</taxon>
        <taxon>Pseudomonadati</taxon>
        <taxon>Pseudomonadota</taxon>
        <taxon>Gammaproteobacteria</taxon>
        <taxon>Legionellales</taxon>
        <taxon>Legionellaceae</taxon>
        <taxon>Legionella</taxon>
    </lineage>
</organism>
<dbReference type="Gene3D" id="3.90.76.10">
    <property type="entry name" value="Dipeptide-binding Protein, Domain 1"/>
    <property type="match status" value="1"/>
</dbReference>
<reference evidence="5 6" key="1">
    <citation type="submission" date="2018-09" db="EMBL/GenBank/DDBJ databases">
        <title>Draft genome sequences of Legionella taurinensis isolated from water samples.</title>
        <authorList>
            <person name="Chakeri A."/>
            <person name="Allerberger F."/>
            <person name="Kundi M."/>
            <person name="Ruppitsch W."/>
            <person name="Schmid D."/>
        </authorList>
    </citation>
    <scope>NUCLEOTIDE SEQUENCE [LARGE SCALE GENOMIC DNA]</scope>
    <source>
        <strain evidence="5 6">4570-18-6</strain>
    </source>
</reference>
<dbReference type="GO" id="GO:0015833">
    <property type="term" value="P:peptide transport"/>
    <property type="evidence" value="ECO:0007669"/>
    <property type="project" value="TreeGrafter"/>
</dbReference>
<dbReference type="PANTHER" id="PTHR30290">
    <property type="entry name" value="PERIPLASMIC BINDING COMPONENT OF ABC TRANSPORTER"/>
    <property type="match status" value="1"/>
</dbReference>
<protein>
    <recommendedName>
        <fullName evidence="4">Solute-binding protein family 5 domain-containing protein</fullName>
    </recommendedName>
</protein>
<feature type="domain" description="Solute-binding protein family 5" evidence="4">
    <location>
        <begin position="52"/>
        <end position="361"/>
    </location>
</feature>
<evidence type="ECO:0000313" key="5">
    <source>
        <dbReference type="EMBL" id="RJT43306.1"/>
    </source>
</evidence>
<evidence type="ECO:0000259" key="4">
    <source>
        <dbReference type="Pfam" id="PF00496"/>
    </source>
</evidence>
<gene>
    <name evidence="5" type="ORF">D6J04_14540</name>
</gene>
<dbReference type="AlphaFoldDB" id="A0A3A5L0I5"/>
<dbReference type="Proteomes" id="UP000270757">
    <property type="component" value="Unassembled WGS sequence"/>
</dbReference>
<evidence type="ECO:0000313" key="6">
    <source>
        <dbReference type="Proteomes" id="UP000270757"/>
    </source>
</evidence>
<evidence type="ECO:0000256" key="2">
    <source>
        <dbReference type="ARBA" id="ARBA00022448"/>
    </source>
</evidence>
<accession>A0A3A5L0I5</accession>
<keyword evidence="2" id="KW-0813">Transport</keyword>
<dbReference type="Pfam" id="PF00496">
    <property type="entry name" value="SBP_bac_5"/>
    <property type="match status" value="1"/>
</dbReference>
<dbReference type="PANTHER" id="PTHR30290:SF9">
    <property type="entry name" value="OLIGOPEPTIDE-BINDING PROTEIN APPA"/>
    <property type="match status" value="1"/>
</dbReference>
<comment type="caution">
    <text evidence="5">The sequence shown here is derived from an EMBL/GenBank/DDBJ whole genome shotgun (WGS) entry which is preliminary data.</text>
</comment>
<dbReference type="GO" id="GO:1904680">
    <property type="term" value="F:peptide transmembrane transporter activity"/>
    <property type="evidence" value="ECO:0007669"/>
    <property type="project" value="TreeGrafter"/>
</dbReference>
<comment type="similarity">
    <text evidence="1">Belongs to the bacterial solute-binding protein 5 family.</text>
</comment>
<dbReference type="InterPro" id="IPR000914">
    <property type="entry name" value="SBP_5_dom"/>
</dbReference>
<name>A0A3A5L0I5_9GAMM</name>
<evidence type="ECO:0000256" key="3">
    <source>
        <dbReference type="ARBA" id="ARBA00022729"/>
    </source>
</evidence>
<sequence>MLNAIKNSANVFLDAPPISRSIHQLKDYSSYLVYSLCSMPLVRMHPTENTILPLAVKSWEATDNYSVYEFVLRDDIYWSTGEKVKAIDYCMAINFVLSDNSNRFRSLLADIIGYSEVIKQKSNNLSGMEFENNIIRFRLNSPNYFFPMYLSLPVFSPLSTINHEIFCGAYIINKVADYEVELKRNEYFKHDLKSDIIDKITFSYKVNESDPFALEAFNQGEVDVTSDTSFPYDKYSSYVQQKAIIQEYNVDISCILSENKNTTPELTKILTYGINREYIIEKLHGVPELNCGYHHLFDRKNRSNHDYLYNKKLALELRSKIDTSAEITIAYEDFYPNLEIITLIAEQLEDIGLMFKFVVEEYGARNINSHFRLELTYPPKISP</sequence>
<proteinExistence type="inferred from homology"/>
<dbReference type="EMBL" id="QZWB01000029">
    <property type="protein sequence ID" value="RJT43306.1"/>
    <property type="molecule type" value="Genomic_DNA"/>
</dbReference>
<evidence type="ECO:0000256" key="1">
    <source>
        <dbReference type="ARBA" id="ARBA00005695"/>
    </source>
</evidence>
<dbReference type="SUPFAM" id="SSF53850">
    <property type="entry name" value="Periplasmic binding protein-like II"/>
    <property type="match status" value="1"/>
</dbReference>
<dbReference type="InterPro" id="IPR039424">
    <property type="entry name" value="SBP_5"/>
</dbReference>
<dbReference type="Gene3D" id="3.10.105.10">
    <property type="entry name" value="Dipeptide-binding Protein, Domain 3"/>
    <property type="match status" value="1"/>
</dbReference>
<keyword evidence="3" id="KW-0732">Signal</keyword>